<feature type="compositionally biased region" description="Acidic residues" evidence="1">
    <location>
        <begin position="77"/>
        <end position="87"/>
    </location>
</feature>
<keyword evidence="3" id="KW-1185">Reference proteome</keyword>
<evidence type="ECO:0000256" key="1">
    <source>
        <dbReference type="SAM" id="MobiDB-lite"/>
    </source>
</evidence>
<accession>A0ABS5BRJ3</accession>
<organism evidence="2 3">
    <name type="scientific">Gemmata palustris</name>
    <dbReference type="NCBI Taxonomy" id="2822762"/>
    <lineage>
        <taxon>Bacteria</taxon>
        <taxon>Pseudomonadati</taxon>
        <taxon>Planctomycetota</taxon>
        <taxon>Planctomycetia</taxon>
        <taxon>Gemmatales</taxon>
        <taxon>Gemmataceae</taxon>
        <taxon>Gemmata</taxon>
    </lineage>
</organism>
<feature type="region of interest" description="Disordered" evidence="1">
    <location>
        <begin position="76"/>
        <end position="102"/>
    </location>
</feature>
<dbReference type="Proteomes" id="UP000676565">
    <property type="component" value="Unassembled WGS sequence"/>
</dbReference>
<reference evidence="2 3" key="1">
    <citation type="submission" date="2021-04" db="EMBL/GenBank/DDBJ databases">
        <authorList>
            <person name="Ivanova A."/>
        </authorList>
    </citation>
    <scope>NUCLEOTIDE SEQUENCE [LARGE SCALE GENOMIC DNA]</scope>
    <source>
        <strain evidence="2 3">G18</strain>
    </source>
</reference>
<evidence type="ECO:0000313" key="3">
    <source>
        <dbReference type="Proteomes" id="UP000676565"/>
    </source>
</evidence>
<dbReference type="EMBL" id="JAGKQQ010000001">
    <property type="protein sequence ID" value="MBP3956314.1"/>
    <property type="molecule type" value="Genomic_DNA"/>
</dbReference>
<gene>
    <name evidence="2" type="ORF">J8F10_13570</name>
</gene>
<sequence>MDANEAREQIRQAIARASKSAANDIANGADPSEVARQTARIVDALDGDEKIEHLLAVIKQMDKASAQQALAALKAIDEDDDQDEDAPEPAPAVKPKKKKPKR</sequence>
<protein>
    <submittedName>
        <fullName evidence="2">Uncharacterized protein</fullName>
    </submittedName>
</protein>
<name>A0ABS5BRJ3_9BACT</name>
<proteinExistence type="predicted"/>
<comment type="caution">
    <text evidence="2">The sequence shown here is derived from an EMBL/GenBank/DDBJ whole genome shotgun (WGS) entry which is preliminary data.</text>
</comment>
<evidence type="ECO:0000313" key="2">
    <source>
        <dbReference type="EMBL" id="MBP3956314.1"/>
    </source>
</evidence>
<dbReference type="RefSeq" id="WP_210654333.1">
    <property type="nucleotide sequence ID" value="NZ_JAGKQQ010000001.1"/>
</dbReference>